<evidence type="ECO:0000313" key="2">
    <source>
        <dbReference type="EMBL" id="KAB1639700.1"/>
    </source>
</evidence>
<keyword evidence="3" id="KW-1185">Reference proteome</keyword>
<evidence type="ECO:0000313" key="3">
    <source>
        <dbReference type="Proteomes" id="UP000490386"/>
    </source>
</evidence>
<name>A0A7J5B8Q3_9MICO</name>
<protein>
    <submittedName>
        <fullName evidence="2">Uncharacterized protein</fullName>
    </submittedName>
</protein>
<comment type="caution">
    <text evidence="2">The sequence shown here is derived from an EMBL/GenBank/DDBJ whole genome shotgun (WGS) entry which is preliminary data.</text>
</comment>
<feature type="region of interest" description="Disordered" evidence="1">
    <location>
        <begin position="190"/>
        <end position="226"/>
    </location>
</feature>
<proteinExistence type="predicted"/>
<dbReference type="RefSeq" id="WP_151422870.1">
    <property type="nucleotide sequence ID" value="NZ_WBJX01000001.1"/>
</dbReference>
<dbReference type="Proteomes" id="UP000490386">
    <property type="component" value="Unassembled WGS sequence"/>
</dbReference>
<dbReference type="AlphaFoldDB" id="A0A7J5B8Q3"/>
<dbReference type="EMBL" id="WBJX01000001">
    <property type="protein sequence ID" value="KAB1639700.1"/>
    <property type="molecule type" value="Genomic_DNA"/>
</dbReference>
<sequence>MTQLEDPYAWPTPPPKLPKKRRQTDDGDLVQDHSAPDFGQEVNKLILRVLGDLVRADESLLDRPEELAELGRERVFDIADDHVLIDYELDTGGAPSSNAMGHAGLIRADDLEARVDNAVEFMQLSHITNDEHREMQRRRGRAGGKRSKRGKGFTLNDFAPHAHLTNKAAAEEMRCSPRTVASLRKLYRETVTKSVQTKPTNPPEGDQAEGDRQELPAAAQQVEDTPEHQLSVYYSHEDEPEPPEFLDDYTYEHLLFLKHSQRLRNDLRRAEMTDADWRLAQHWSAEDYANSRISTTVDRREWDELQAFIDALEMTDSSV</sequence>
<feature type="compositionally biased region" description="Basic residues" evidence="1">
    <location>
        <begin position="135"/>
        <end position="151"/>
    </location>
</feature>
<feature type="region of interest" description="Disordered" evidence="1">
    <location>
        <begin position="131"/>
        <end position="159"/>
    </location>
</feature>
<gene>
    <name evidence="2" type="ORF">F8O03_05105</name>
</gene>
<reference evidence="2 3" key="1">
    <citation type="submission" date="2019-09" db="EMBL/GenBank/DDBJ databases">
        <title>Phylogeny of genus Pseudoclavibacter and closely related genus.</title>
        <authorList>
            <person name="Li Y."/>
        </authorList>
    </citation>
    <scope>NUCLEOTIDE SEQUENCE [LARGE SCALE GENOMIC DNA]</scope>
    <source>
        <strain evidence="2 3">THG-MD12</strain>
    </source>
</reference>
<accession>A0A7J5B8Q3</accession>
<evidence type="ECO:0000256" key="1">
    <source>
        <dbReference type="SAM" id="MobiDB-lite"/>
    </source>
</evidence>
<feature type="region of interest" description="Disordered" evidence="1">
    <location>
        <begin position="1"/>
        <end position="35"/>
    </location>
</feature>
<organism evidence="2 3">
    <name type="scientific">Pseudoclavibacter terrae</name>
    <dbReference type="NCBI Taxonomy" id="1530195"/>
    <lineage>
        <taxon>Bacteria</taxon>
        <taxon>Bacillati</taxon>
        <taxon>Actinomycetota</taxon>
        <taxon>Actinomycetes</taxon>
        <taxon>Micrococcales</taxon>
        <taxon>Microbacteriaceae</taxon>
        <taxon>Pseudoclavibacter</taxon>
    </lineage>
</organism>